<reference evidence="3" key="1">
    <citation type="submission" date="2023-01" db="EMBL/GenBank/DDBJ databases">
        <title>Genome-based studies on antimicrobial resistance profiles of Riemerella anatipestifer in China, 1994 to 2021.</title>
        <authorList>
            <person name="Yang Z."/>
            <person name="Zhu D."/>
        </authorList>
    </citation>
    <scope>NUCLEOTIDE SEQUENCE</scope>
    <source>
        <strain evidence="3">RCAD1218</strain>
    </source>
</reference>
<evidence type="ECO:0000256" key="2">
    <source>
        <dbReference type="SAM" id="SignalP"/>
    </source>
</evidence>
<accession>A0AAP6HHM5</accession>
<keyword evidence="1" id="KW-0812">Transmembrane</keyword>
<evidence type="ECO:0000313" key="3">
    <source>
        <dbReference type="EMBL" id="MDY3513475.1"/>
    </source>
</evidence>
<dbReference type="AlphaFoldDB" id="A0AAP6HHM5"/>
<proteinExistence type="predicted"/>
<feature type="chain" id="PRO_5042851802" description="Signal peptidase" evidence="2">
    <location>
        <begin position="25"/>
        <end position="85"/>
    </location>
</feature>
<feature type="transmembrane region" description="Helical" evidence="1">
    <location>
        <begin position="57"/>
        <end position="77"/>
    </location>
</feature>
<dbReference type="EMBL" id="JAQZHK010000010">
    <property type="protein sequence ID" value="MDY3513475.1"/>
    <property type="molecule type" value="Genomic_DNA"/>
</dbReference>
<keyword evidence="1" id="KW-0472">Membrane</keyword>
<evidence type="ECO:0000313" key="4">
    <source>
        <dbReference type="Proteomes" id="UP001284033"/>
    </source>
</evidence>
<organism evidence="3 4">
    <name type="scientific">Riemerella anatipestifer</name>
    <name type="common">Moraxella anatipestifer</name>
    <dbReference type="NCBI Taxonomy" id="34085"/>
    <lineage>
        <taxon>Bacteria</taxon>
        <taxon>Pseudomonadati</taxon>
        <taxon>Bacteroidota</taxon>
        <taxon>Flavobacteriia</taxon>
        <taxon>Flavobacteriales</taxon>
        <taxon>Weeksellaceae</taxon>
        <taxon>Riemerella</taxon>
    </lineage>
</organism>
<gene>
    <name evidence="3" type="ORF">PG303_09650</name>
</gene>
<sequence length="85" mass="8624">MYSNIKIRLSFLALLFSIGNVVLAQGVGGPGAPPAGGAPGGGGVAGPGAPPQTPIDLYSIELALLAIGFILVTSYYLRKKQLKSL</sequence>
<dbReference type="Proteomes" id="UP001284033">
    <property type="component" value="Unassembled WGS sequence"/>
</dbReference>
<comment type="caution">
    <text evidence="3">The sequence shown here is derived from an EMBL/GenBank/DDBJ whole genome shotgun (WGS) entry which is preliminary data.</text>
</comment>
<feature type="signal peptide" evidence="2">
    <location>
        <begin position="1"/>
        <end position="24"/>
    </location>
</feature>
<protein>
    <recommendedName>
        <fullName evidence="5">Signal peptidase</fullName>
    </recommendedName>
</protein>
<name>A0AAP6HHM5_RIEAN</name>
<keyword evidence="2" id="KW-0732">Signal</keyword>
<evidence type="ECO:0000256" key="1">
    <source>
        <dbReference type="SAM" id="Phobius"/>
    </source>
</evidence>
<dbReference type="RefSeq" id="WP_318161353.1">
    <property type="nucleotide sequence ID" value="NZ_CP168322.1"/>
</dbReference>
<evidence type="ECO:0008006" key="5">
    <source>
        <dbReference type="Google" id="ProtNLM"/>
    </source>
</evidence>
<keyword evidence="1" id="KW-1133">Transmembrane helix</keyword>